<protein>
    <submittedName>
        <fullName evidence="2">Wsv313-like protein</fullName>
    </submittedName>
</protein>
<dbReference type="EMBL" id="LC738872">
    <property type="protein sequence ID" value="BDT62123.1"/>
    <property type="molecule type" value="Genomic_DNA"/>
</dbReference>
<feature type="region of interest" description="Disordered" evidence="1">
    <location>
        <begin position="592"/>
        <end position="617"/>
    </location>
</feature>
<feature type="region of interest" description="Disordered" evidence="1">
    <location>
        <begin position="133"/>
        <end position="157"/>
    </location>
</feature>
<accession>A0A9C7BH64</accession>
<feature type="region of interest" description="Disordered" evidence="1">
    <location>
        <begin position="1"/>
        <end position="23"/>
    </location>
</feature>
<feature type="compositionally biased region" description="Basic and acidic residues" evidence="1">
    <location>
        <begin position="531"/>
        <end position="540"/>
    </location>
</feature>
<reference evidence="2" key="1">
    <citation type="submission" date="2022-10" db="EMBL/GenBank/DDBJ databases">
        <title>Genome sequences of endogenous nimaviruses in decapod crustaceans.</title>
        <authorList>
            <person name="Kawato S."/>
            <person name="Nozaki R."/>
            <person name="Kondo H."/>
            <person name="Hirono I."/>
        </authorList>
    </citation>
    <scope>NUCLEOTIDE SEQUENCE</scope>
    <source>
        <strain evidence="2">Lva-Nima_1</strain>
    </source>
</reference>
<feature type="compositionally biased region" description="Basic and acidic residues" evidence="1">
    <location>
        <begin position="592"/>
        <end position="610"/>
    </location>
</feature>
<evidence type="ECO:0000256" key="1">
    <source>
        <dbReference type="SAM" id="MobiDB-lite"/>
    </source>
</evidence>
<feature type="region of interest" description="Disordered" evidence="1">
    <location>
        <begin position="529"/>
        <end position="566"/>
    </location>
</feature>
<organism evidence="2">
    <name type="scientific">Litopenaeus vannamei majanivirus Nimav-1_LVa</name>
    <dbReference type="NCBI Taxonomy" id="2984273"/>
    <lineage>
        <taxon>Viruses</taxon>
        <taxon>Viruses incertae sedis</taxon>
        <taxon>Naldaviricetes</taxon>
        <taxon>Nimaviridae</taxon>
    </lineage>
</organism>
<feature type="compositionally biased region" description="Low complexity" evidence="1">
    <location>
        <begin position="1042"/>
        <end position="1053"/>
    </location>
</feature>
<proteinExistence type="predicted"/>
<name>A0A9C7BH64_9VIRU</name>
<evidence type="ECO:0000313" key="2">
    <source>
        <dbReference type="EMBL" id="BDT62123.1"/>
    </source>
</evidence>
<feature type="region of interest" description="Disordered" evidence="1">
    <location>
        <begin position="1042"/>
        <end position="1063"/>
    </location>
</feature>
<feature type="compositionally biased region" description="Polar residues" evidence="1">
    <location>
        <begin position="1"/>
        <end position="11"/>
    </location>
</feature>
<sequence>MSIIITRNTDMPISDSDDDDDDDDENFKILDNLGSSYLLDDNNNNNNYEDYDDEIEYDKDDENNDEGSNIIDSLINKKNNYNDINIEDDYSRIDNNIQQEKDIKESQNDVYSKGYYDLYNMVKSDSTTTVRIQDNDQDDDEDHDNNNQQEATKISQNKIYSRDYYNISRLYNMAKSGKKSDNKVTTVSIQDDDVQNNDDTVTVNIHENNLKITNEMNRNKDTIYDTLIHHIEYDNDINSKLNESSNEIINPIKYNIHGKDDYDNNNEAINLIKYDIIGNDNNNDDNNNNTNNLYDYLVTRYIDDDNNNNDNIVTTIIDAATDTTITTNSNIEINTTNDNIINNNVESIFDDVPNVPSKSPSPDTKTIQVTYADKVLLPIPNETNNMKIIDPGIETMQTIQRYDKVSEDSIIINTERRHDHILEDGTARYTVFNNTNDNTQKNNNVSFTTTIDTDSIQTLTQKADQTTITMRPPHLSSGNNSIIETIYTADNQPQNYYIYDLHQGNETQQSFNISIDKEDCSDDIAAGIDRIGGDTHDKRNGYTIINKNNDNNNNRSSSSSSSGYSTNSNIDKSDFFLGENLKLDNPVIEISRSDKDKYNDERPYDNDKEQQLQPPSLHQLMNNVNNHIRPNIEKGLRETSLTIEGINIKLLEEQTRHLKCNAIVIDLFNKRQEAIKAGVGIDDLPPFPSVDQIEELRKTITIELTIKKLEECKKMNCISDANEREVNISLLTTLQENQLLANPIFDGYARVYHNNMTLQDNLPTKVSCLEFEISTMDEKEFTDEYERLEYYTDFINRLLVFKTEGLKQWLSIIQILKQVINGVIDSLMKKNDGDENTTYQYDEFDDDESYYSTDQYTTTTINTETCNKSFILHSSIELFFSFIHERTSRYITNISKNVAELALRLGIPLIMIRWSSSFKSSTVYKSLLKRSINNISNTSTDPSIFILSNILNKTNNVDSSHKSEIHMDNSLIIHNSDSNKILMKTILEKDISVVYDIKKHIFDYLQKNRKRLSTMLIKGILEIKNITSMIINTQQVLSSLSESSPVSPVTPSPGRVFKRKRKQ</sequence>
<feature type="compositionally biased region" description="Low complexity" evidence="1">
    <location>
        <begin position="546"/>
        <end position="566"/>
    </location>
</feature>